<reference evidence="1 2" key="1">
    <citation type="submission" date="2015-01" db="EMBL/GenBank/DDBJ databases">
        <title>Genome Sequencing of Rickettsiales.</title>
        <authorList>
            <person name="Daugherty S.C."/>
            <person name="Su Q."/>
            <person name="Abolude K."/>
            <person name="Beier-Sexton M."/>
            <person name="Carlyon J.A."/>
            <person name="Carter R."/>
            <person name="Day N.P."/>
            <person name="Dumler S.J."/>
            <person name="Dyachenko V."/>
            <person name="Godinez A."/>
            <person name="Kurtti T.J."/>
            <person name="Lichay M."/>
            <person name="Mullins K.E."/>
            <person name="Ott S."/>
            <person name="Pappas-Brown V."/>
            <person name="Paris D.H."/>
            <person name="Patel P."/>
            <person name="Richards A.L."/>
            <person name="Sadzewicz L."/>
            <person name="Sears K."/>
            <person name="Seidman D."/>
            <person name="Sengamalay N."/>
            <person name="Stenos J."/>
            <person name="Tallon L.J."/>
            <person name="Vincent G."/>
            <person name="Fraser C.M."/>
            <person name="Munderloh U."/>
            <person name="Dunning-Hotopp J.C."/>
        </authorList>
    </citation>
    <scope>NUCLEOTIDE SEQUENCE [LARGE SCALE GENOMIC DNA]</scope>
    <source>
        <strain evidence="1 2">UT144</strain>
    </source>
</reference>
<dbReference type="EMBL" id="LAOR01000025">
    <property type="protein sequence ID" value="KJW07435.1"/>
    <property type="molecule type" value="Genomic_DNA"/>
</dbReference>
<dbReference type="AlphaFoldDB" id="A0A0F3RM45"/>
<evidence type="ECO:0000313" key="1">
    <source>
        <dbReference type="EMBL" id="KJW07435.1"/>
    </source>
</evidence>
<dbReference type="Proteomes" id="UP000033580">
    <property type="component" value="Unassembled WGS sequence"/>
</dbReference>
<name>A0A0F3RM45_ORITS</name>
<sequence length="67" mass="8126">MMRSGVRFSLVAPLFYQRYHHIALKNRNIALRKISIDKLKEYVLQYSDAYQYERAEWPEVSMAHKKH</sequence>
<comment type="caution">
    <text evidence="1">The sequence shown here is derived from an EMBL/GenBank/DDBJ whole genome shotgun (WGS) entry which is preliminary data.</text>
</comment>
<accession>A0A0F3RM45</accession>
<protein>
    <submittedName>
        <fullName evidence="1">Transposase domain protein</fullName>
    </submittedName>
</protein>
<organism evidence="1 2">
    <name type="scientific">Orientia tsutsugamushi str. UT144</name>
    <dbReference type="NCBI Taxonomy" id="1441384"/>
    <lineage>
        <taxon>Bacteria</taxon>
        <taxon>Pseudomonadati</taxon>
        <taxon>Pseudomonadota</taxon>
        <taxon>Alphaproteobacteria</taxon>
        <taxon>Rickettsiales</taxon>
        <taxon>Rickettsiaceae</taxon>
        <taxon>Rickettsieae</taxon>
        <taxon>Orientia</taxon>
    </lineage>
</organism>
<proteinExistence type="predicted"/>
<gene>
    <name evidence="1" type="ORF">OTUT144_0514</name>
</gene>
<evidence type="ECO:0000313" key="2">
    <source>
        <dbReference type="Proteomes" id="UP000033580"/>
    </source>
</evidence>